<keyword evidence="1" id="KW-0472">Membrane</keyword>
<dbReference type="GO" id="GO:0006974">
    <property type="term" value="P:DNA damage response"/>
    <property type="evidence" value="ECO:0007669"/>
    <property type="project" value="TreeGrafter"/>
</dbReference>
<comment type="caution">
    <text evidence="2">The sequence shown here is derived from an EMBL/GenBank/DDBJ whole genome shotgun (WGS) entry which is preliminary data.</text>
</comment>
<organism evidence="2 3">
    <name type="scientific">Herbaspirillum frisingense</name>
    <dbReference type="NCBI Taxonomy" id="92645"/>
    <lineage>
        <taxon>Bacteria</taxon>
        <taxon>Pseudomonadati</taxon>
        <taxon>Pseudomonadota</taxon>
        <taxon>Betaproteobacteria</taxon>
        <taxon>Burkholderiales</taxon>
        <taxon>Oxalobacteraceae</taxon>
        <taxon>Herbaspirillum</taxon>
    </lineage>
</organism>
<name>A0A7V8FTS6_9BURK</name>
<dbReference type="InterPro" id="IPR007488">
    <property type="entry name" value="DUF535"/>
</dbReference>
<evidence type="ECO:0000313" key="2">
    <source>
        <dbReference type="EMBL" id="KAF1039359.1"/>
    </source>
</evidence>
<keyword evidence="1" id="KW-1133">Transmembrane helix</keyword>
<sequence>MIPARFFHSPSAYVQAVERLEPLLACLTVLLFAVAFYLMRHGIARCYRQAYDIAEAISNRPAARPAVRGTQLPARESGDAGKSADAVNLYSCLEHTGPGSSRLAKKIKLTVRSFVHHRHTQRWLEYWNLTPAHTALARATPRLLQKIYRPYQSLRLRQPERLEVLISHYDFIFQQGLAPLVLKAAQLQMPVGSFIGKSGDVYEVRLAAISSLDREGELALHLYRDQQHLFSTAFTFYKHDVSWCVGIGCLQGPRGADARERIRRATRDMFGLRPKALMIRLVREIGHAYGCQRLVLVGNGNRVVNQPSKADRVHADYDHFWREIGAARRSDGDYEISCKEIQAAALADLPSKKRSEARRRISLAERAVDDVRRALACGRR</sequence>
<dbReference type="EMBL" id="WNDX01000153">
    <property type="protein sequence ID" value="KAF1039359.1"/>
    <property type="molecule type" value="Genomic_DNA"/>
</dbReference>
<proteinExistence type="predicted"/>
<evidence type="ECO:0008006" key="4">
    <source>
        <dbReference type="Google" id="ProtNLM"/>
    </source>
</evidence>
<dbReference type="Pfam" id="PF04393">
    <property type="entry name" value="DUF535"/>
    <property type="match status" value="1"/>
</dbReference>
<dbReference type="PANTHER" id="PTHR38785">
    <property type="entry name" value="HOMOLOG OF VIRK"/>
    <property type="match status" value="1"/>
</dbReference>
<gene>
    <name evidence="2" type="ORF">GAK35_03678</name>
</gene>
<accession>A0A7V8FTS6</accession>
<protein>
    <recommendedName>
        <fullName evidence="4">DUF535 domain-containing protein</fullName>
    </recommendedName>
</protein>
<reference evidence="3" key="1">
    <citation type="journal article" date="2020" name="MBio">
        <title>Horizontal gene transfer to a defensive symbiont with a reduced genome amongst a multipartite beetle microbiome.</title>
        <authorList>
            <person name="Waterworth S.C."/>
            <person name="Florez L.V."/>
            <person name="Rees E.R."/>
            <person name="Hertweck C."/>
            <person name="Kaltenpoth M."/>
            <person name="Kwan J.C."/>
        </authorList>
    </citation>
    <scope>NUCLEOTIDE SEQUENCE [LARGE SCALE GENOMIC DNA]</scope>
</reference>
<keyword evidence="1" id="KW-0812">Transmembrane</keyword>
<evidence type="ECO:0000313" key="3">
    <source>
        <dbReference type="Proteomes" id="UP000462435"/>
    </source>
</evidence>
<feature type="transmembrane region" description="Helical" evidence="1">
    <location>
        <begin position="20"/>
        <end position="39"/>
    </location>
</feature>
<dbReference type="AlphaFoldDB" id="A0A7V8FTS6"/>
<evidence type="ECO:0000256" key="1">
    <source>
        <dbReference type="SAM" id="Phobius"/>
    </source>
</evidence>
<dbReference type="PANTHER" id="PTHR38785:SF1">
    <property type="entry name" value="HOMOLOG OF VIRK"/>
    <property type="match status" value="1"/>
</dbReference>
<dbReference type="Proteomes" id="UP000462435">
    <property type="component" value="Unassembled WGS sequence"/>
</dbReference>